<protein>
    <submittedName>
        <fullName evidence="6">LppP/LprE family lipoprotein</fullName>
    </submittedName>
</protein>
<keyword evidence="5 6" id="KW-0449">Lipoprotein</keyword>
<dbReference type="AlphaFoldDB" id="T0CAH7"/>
<evidence type="ECO:0000256" key="1">
    <source>
        <dbReference type="ARBA" id="ARBA00022475"/>
    </source>
</evidence>
<organism evidence="6 7">
    <name type="scientific">Alicyclobacillus acidoterrestris (strain ATCC 49025 / DSM 3922 / CIP 106132 / NCIMB 13137 / GD3B)</name>
    <dbReference type="NCBI Taxonomy" id="1356854"/>
    <lineage>
        <taxon>Bacteria</taxon>
        <taxon>Bacillati</taxon>
        <taxon>Bacillota</taxon>
        <taxon>Bacilli</taxon>
        <taxon>Bacillales</taxon>
        <taxon>Alicyclobacillaceae</taxon>
        <taxon>Alicyclobacillus</taxon>
    </lineage>
</organism>
<evidence type="ECO:0000313" key="6">
    <source>
        <dbReference type="EMBL" id="UNO48704.1"/>
    </source>
</evidence>
<dbReference type="KEGG" id="aaco:K1I37_18945"/>
<dbReference type="EMBL" id="CP080467">
    <property type="protein sequence ID" value="UNO48704.1"/>
    <property type="molecule type" value="Genomic_DNA"/>
</dbReference>
<dbReference type="SUPFAM" id="SSF69318">
    <property type="entry name" value="Integrin alpha N-terminal domain"/>
    <property type="match status" value="1"/>
</dbReference>
<dbReference type="eggNOG" id="COG0457">
    <property type="taxonomic scope" value="Bacteria"/>
</dbReference>
<accession>A0A9E6ZN82</accession>
<gene>
    <name evidence="6" type="ORF">K1I37_18945</name>
</gene>
<dbReference type="Proteomes" id="UP000829401">
    <property type="component" value="Chromosome"/>
</dbReference>
<dbReference type="OrthoDB" id="5637at2"/>
<evidence type="ECO:0000256" key="3">
    <source>
        <dbReference type="ARBA" id="ARBA00023136"/>
    </source>
</evidence>
<evidence type="ECO:0000256" key="4">
    <source>
        <dbReference type="ARBA" id="ARBA00023139"/>
    </source>
</evidence>
<evidence type="ECO:0000256" key="2">
    <source>
        <dbReference type="ARBA" id="ARBA00022729"/>
    </source>
</evidence>
<dbReference type="Pfam" id="PF14041">
    <property type="entry name" value="Lipoprotein_21"/>
    <property type="match status" value="1"/>
</dbReference>
<keyword evidence="7" id="KW-1185">Reference proteome</keyword>
<dbReference type="STRING" id="1356854.N007_18155"/>
<dbReference type="InterPro" id="IPR028994">
    <property type="entry name" value="Integrin_alpha_N"/>
</dbReference>
<accession>T0CAH7</accession>
<sequence length="504" mass="53916">MTLTDDALGAPSVREIESVMQRTVETNDATEHFQLTGTPVSITSSNGDTFTAALGTRSPTADGYGQIVFFFHNHRFVGLDSSSEKVAVQSIKPAQSGMQFDVTYANYAPSDPMYAPSLAPVTVSYAWNGSSVTMEGNTSIPSGALNGFSVQTTQSPVNTSAPADAVQAIQSGLPKLAKLVNLPGESTPYLSVDLNADGQPELASAYQTTDGNIGLIVVGLVNGTWKTLWQKTTDGTQLREFNSGAMTGDGTEEIAFQTYIGDGANNVIVLKWTKGQVTPVLNVSGSADIGDFNGNGQMEVANWVHDTGPLENIQLYAWNQTDNRFMAVPNSLYPAYFAGAVYQYDKAISTANATLVPKMVDYAWAETYLNMGDYSKALAKAQAGLRQPKTDYPSDSALQSIANQAQKNEAATKTWSNLPASIKQSINQIIQHYANFYHPVPESTPLVTKQSNGLWSVHVSGLFDSTHNGQYLTATSLTFQVNASGLVTGSLTATDPFATVIWTA</sequence>
<dbReference type="RefSeq" id="WP_021294736.1">
    <property type="nucleotide sequence ID" value="NZ_AURB01000007.1"/>
</dbReference>
<dbReference type="InterPro" id="IPR025971">
    <property type="entry name" value="LppP/LprE"/>
</dbReference>
<keyword evidence="2" id="KW-0732">Signal</keyword>
<reference evidence="7" key="1">
    <citation type="journal article" date="2022" name="G3 (Bethesda)">
        <title>Unveiling the complete genome sequence of Alicyclobacillus acidoterrestris DSM 3922T, a taint-producing strain.</title>
        <authorList>
            <person name="Leonardo I.C."/>
            <person name="Barreto Crespo M.T."/>
            <person name="Gaspar F.B."/>
        </authorList>
    </citation>
    <scope>NUCLEOTIDE SEQUENCE [LARGE SCALE GENOMIC DNA]</scope>
    <source>
        <strain evidence="7">DSM 3922</strain>
    </source>
</reference>
<keyword evidence="4" id="KW-0564">Palmitate</keyword>
<evidence type="ECO:0000313" key="7">
    <source>
        <dbReference type="Proteomes" id="UP000829401"/>
    </source>
</evidence>
<name>T0CAH7_ALIAG</name>
<keyword evidence="1" id="KW-1003">Cell membrane</keyword>
<proteinExistence type="predicted"/>
<evidence type="ECO:0000256" key="5">
    <source>
        <dbReference type="ARBA" id="ARBA00023288"/>
    </source>
</evidence>
<keyword evidence="3" id="KW-0472">Membrane</keyword>